<dbReference type="Proteomes" id="UP001266305">
    <property type="component" value="Unassembled WGS sequence"/>
</dbReference>
<evidence type="ECO:0000313" key="3">
    <source>
        <dbReference type="Proteomes" id="UP001266305"/>
    </source>
</evidence>
<comment type="caution">
    <text evidence="2">The sequence shown here is derived from an EMBL/GenBank/DDBJ whole genome shotgun (WGS) entry which is preliminary data.</text>
</comment>
<organism evidence="2 3">
    <name type="scientific">Saguinus oedipus</name>
    <name type="common">Cotton-top tamarin</name>
    <name type="synonym">Oedipomidas oedipus</name>
    <dbReference type="NCBI Taxonomy" id="9490"/>
    <lineage>
        <taxon>Eukaryota</taxon>
        <taxon>Metazoa</taxon>
        <taxon>Chordata</taxon>
        <taxon>Craniata</taxon>
        <taxon>Vertebrata</taxon>
        <taxon>Euteleostomi</taxon>
        <taxon>Mammalia</taxon>
        <taxon>Eutheria</taxon>
        <taxon>Euarchontoglires</taxon>
        <taxon>Primates</taxon>
        <taxon>Haplorrhini</taxon>
        <taxon>Platyrrhini</taxon>
        <taxon>Cebidae</taxon>
        <taxon>Callitrichinae</taxon>
        <taxon>Saguinus</taxon>
    </lineage>
</organism>
<dbReference type="EMBL" id="JASSZA010000019">
    <property type="protein sequence ID" value="KAK2087735.1"/>
    <property type="molecule type" value="Genomic_DNA"/>
</dbReference>
<proteinExistence type="predicted"/>
<name>A0ABQ9TTA7_SAGOE</name>
<reference evidence="2 3" key="1">
    <citation type="submission" date="2023-05" db="EMBL/GenBank/DDBJ databases">
        <title>B98-5 Cell Line De Novo Hybrid Assembly: An Optical Mapping Approach.</title>
        <authorList>
            <person name="Kananen K."/>
            <person name="Auerbach J.A."/>
            <person name="Kautto E."/>
            <person name="Blachly J.S."/>
        </authorList>
    </citation>
    <scope>NUCLEOTIDE SEQUENCE [LARGE SCALE GENOMIC DNA]</scope>
    <source>
        <strain evidence="2">B95-8</strain>
        <tissue evidence="2">Cell line</tissue>
    </source>
</reference>
<keyword evidence="3" id="KW-1185">Reference proteome</keyword>
<protein>
    <submittedName>
        <fullName evidence="2">Uncharacterized protein</fullName>
    </submittedName>
</protein>
<gene>
    <name evidence="2" type="ORF">P7K49_033642</name>
</gene>
<feature type="region of interest" description="Disordered" evidence="1">
    <location>
        <begin position="1"/>
        <end position="62"/>
    </location>
</feature>
<accession>A0ABQ9TTA7</accession>
<evidence type="ECO:0000256" key="1">
    <source>
        <dbReference type="SAM" id="MobiDB-lite"/>
    </source>
</evidence>
<sequence length="105" mass="11134">MEQPRKAVVVTGAGAAPGGRGRAGQEPRAAQGSWKVEEKEPRGSQGAGVGGPHKCPARRRPFWRPSLPGPDLSSLPFPSHCWLRPALVWAAPPRQEQAPGLSQVS</sequence>
<evidence type="ECO:0000313" key="2">
    <source>
        <dbReference type="EMBL" id="KAK2087735.1"/>
    </source>
</evidence>